<proteinExistence type="predicted"/>
<feature type="domain" description="Novel STAND NTPase 1" evidence="1">
    <location>
        <begin position="210"/>
        <end position="347"/>
    </location>
</feature>
<dbReference type="PANTHER" id="PTHR47691:SF3">
    <property type="entry name" value="HTH-TYPE TRANSCRIPTIONAL REGULATOR RV0890C-RELATED"/>
    <property type="match status" value="1"/>
</dbReference>
<protein>
    <submittedName>
        <fullName evidence="2">P-loop containing nucleoside triphosphate hydrolase protein</fullName>
    </submittedName>
</protein>
<dbReference type="EMBL" id="JARKIE010000106">
    <property type="protein sequence ID" value="KAJ7683713.1"/>
    <property type="molecule type" value="Genomic_DNA"/>
</dbReference>
<dbReference type="CDD" id="cd21037">
    <property type="entry name" value="MLKL_NTD"/>
    <property type="match status" value="1"/>
</dbReference>
<dbReference type="PANTHER" id="PTHR47691">
    <property type="entry name" value="REGULATOR-RELATED"/>
    <property type="match status" value="1"/>
</dbReference>
<evidence type="ECO:0000313" key="3">
    <source>
        <dbReference type="Proteomes" id="UP001221757"/>
    </source>
</evidence>
<dbReference type="Proteomes" id="UP001221757">
    <property type="component" value="Unassembled WGS sequence"/>
</dbReference>
<dbReference type="AlphaFoldDB" id="A0AAD7GEN4"/>
<dbReference type="SUPFAM" id="SSF52540">
    <property type="entry name" value="P-loop containing nucleoside triphosphate hydrolases"/>
    <property type="match status" value="1"/>
</dbReference>
<dbReference type="Pfam" id="PF20703">
    <property type="entry name" value="nSTAND1"/>
    <property type="match status" value="1"/>
</dbReference>
<accession>A0AAD7GEN4</accession>
<dbReference type="PRINTS" id="PR00364">
    <property type="entry name" value="DISEASERSIST"/>
</dbReference>
<dbReference type="InterPro" id="IPR027417">
    <property type="entry name" value="P-loop_NTPase"/>
</dbReference>
<keyword evidence="3" id="KW-1185">Reference proteome</keyword>
<dbReference type="Gene3D" id="3.40.50.300">
    <property type="entry name" value="P-loop containing nucleotide triphosphate hydrolases"/>
    <property type="match status" value="1"/>
</dbReference>
<gene>
    <name evidence="2" type="ORF">B0H17DRAFT_30185</name>
</gene>
<dbReference type="InterPro" id="IPR059179">
    <property type="entry name" value="MLKL-like_MCAfunc"/>
</dbReference>
<evidence type="ECO:0000259" key="1">
    <source>
        <dbReference type="Pfam" id="PF20703"/>
    </source>
</evidence>
<comment type="caution">
    <text evidence="2">The sequence shown here is derived from an EMBL/GenBank/DDBJ whole genome shotgun (WGS) entry which is preliminary data.</text>
</comment>
<organism evidence="2 3">
    <name type="scientific">Mycena rosella</name>
    <name type="common">Pink bonnet</name>
    <name type="synonym">Agaricus rosellus</name>
    <dbReference type="NCBI Taxonomy" id="1033263"/>
    <lineage>
        <taxon>Eukaryota</taxon>
        <taxon>Fungi</taxon>
        <taxon>Dikarya</taxon>
        <taxon>Basidiomycota</taxon>
        <taxon>Agaricomycotina</taxon>
        <taxon>Agaricomycetes</taxon>
        <taxon>Agaricomycetidae</taxon>
        <taxon>Agaricales</taxon>
        <taxon>Marasmiineae</taxon>
        <taxon>Mycenaceae</taxon>
        <taxon>Mycena</taxon>
    </lineage>
</organism>
<dbReference type="GO" id="GO:0016787">
    <property type="term" value="F:hydrolase activity"/>
    <property type="evidence" value="ECO:0007669"/>
    <property type="project" value="UniProtKB-KW"/>
</dbReference>
<sequence length="421" mass="45813">MPPTTDERAERILRSAKTAVSTLSDIAHSSQTPFLNTAATISLSILTRVESLKLNKQDLVQMTGDIHDILCHIITLHVAPGGGVLPLAVLQDIGYFTETLNKIQILMQNQLRTRKIRRLFRQSEEAAQLEACKAGLKRALDIFGAHSRMSVSAGLEVIRQDAQTKHDEILGLLEDALADTDTDSSYSARRTLSSLGDSSGSLSLLPGSPKIFHGREAELRDVINILLGDRPRLAVLGPGGMGKTSLAMAALHDPDITNKYLTRYFVFCDSAVTSKDLVSLTASNLSLEPPSRLAKVVVHHLSSGPPCLLVLDNFETPWEPVDGRTQVEEFLSLLSDVPHVALLITMRGAERPSKVRWTRPFLPPLTPLSRIAARQTFIDIADDTHDDSDIDELISLTDNLPLALNLIANVAGSEGCAMTLA</sequence>
<evidence type="ECO:0000313" key="2">
    <source>
        <dbReference type="EMBL" id="KAJ7683713.1"/>
    </source>
</evidence>
<name>A0AAD7GEN4_MYCRO</name>
<keyword evidence="2" id="KW-0378">Hydrolase</keyword>
<dbReference type="InterPro" id="IPR049052">
    <property type="entry name" value="nSTAND1"/>
</dbReference>
<reference evidence="2" key="1">
    <citation type="submission" date="2023-03" db="EMBL/GenBank/DDBJ databases">
        <title>Massive genome expansion in bonnet fungi (Mycena s.s.) driven by repeated elements and novel gene families across ecological guilds.</title>
        <authorList>
            <consortium name="Lawrence Berkeley National Laboratory"/>
            <person name="Harder C.B."/>
            <person name="Miyauchi S."/>
            <person name="Viragh M."/>
            <person name="Kuo A."/>
            <person name="Thoen E."/>
            <person name="Andreopoulos B."/>
            <person name="Lu D."/>
            <person name="Skrede I."/>
            <person name="Drula E."/>
            <person name="Henrissat B."/>
            <person name="Morin E."/>
            <person name="Kohler A."/>
            <person name="Barry K."/>
            <person name="LaButti K."/>
            <person name="Morin E."/>
            <person name="Salamov A."/>
            <person name="Lipzen A."/>
            <person name="Mereny Z."/>
            <person name="Hegedus B."/>
            <person name="Baldrian P."/>
            <person name="Stursova M."/>
            <person name="Weitz H."/>
            <person name="Taylor A."/>
            <person name="Grigoriev I.V."/>
            <person name="Nagy L.G."/>
            <person name="Martin F."/>
            <person name="Kauserud H."/>
        </authorList>
    </citation>
    <scope>NUCLEOTIDE SEQUENCE</scope>
    <source>
        <strain evidence="2">CBHHK067</strain>
    </source>
</reference>